<dbReference type="EMBL" id="JACYXI010000002">
    <property type="protein sequence ID" value="MBD8890921.1"/>
    <property type="molecule type" value="Genomic_DNA"/>
</dbReference>
<evidence type="ECO:0000313" key="1">
    <source>
        <dbReference type="EMBL" id="MBD8890921.1"/>
    </source>
</evidence>
<accession>A0ABR9CKQ4</accession>
<evidence type="ECO:0000313" key="2">
    <source>
        <dbReference type="Proteomes" id="UP000632063"/>
    </source>
</evidence>
<protein>
    <submittedName>
        <fullName evidence="1">Transcriptional regulator</fullName>
    </submittedName>
</protein>
<dbReference type="Proteomes" id="UP000632063">
    <property type="component" value="Unassembled WGS sequence"/>
</dbReference>
<reference evidence="1 2" key="2">
    <citation type="journal article" date="2021" name="Int. J. Syst. Evol. Microbiol.">
        <title>Roseibium litorale sp. nov., isolated from a tidal flat sediment and proposal for the reclassification of Labrenzia polysiphoniae as Roseibium polysiphoniae comb. nov.</title>
        <authorList>
            <person name="Liu Y."/>
            <person name="Pei T."/>
            <person name="Du J."/>
            <person name="Chao M."/>
            <person name="Deng M.R."/>
            <person name="Zhu H."/>
        </authorList>
    </citation>
    <scope>NUCLEOTIDE SEQUENCE [LARGE SCALE GENOMIC DNA]</scope>
    <source>
        <strain evidence="1 2">4C16A</strain>
    </source>
</reference>
<comment type="caution">
    <text evidence="1">The sequence shown here is derived from an EMBL/GenBank/DDBJ whole genome shotgun (WGS) entry which is preliminary data.</text>
</comment>
<proteinExistence type="predicted"/>
<organism evidence="1 2">
    <name type="scientific">Roseibium litorale</name>
    <dbReference type="NCBI Taxonomy" id="2803841"/>
    <lineage>
        <taxon>Bacteria</taxon>
        <taxon>Pseudomonadati</taxon>
        <taxon>Pseudomonadota</taxon>
        <taxon>Alphaproteobacteria</taxon>
        <taxon>Hyphomicrobiales</taxon>
        <taxon>Stappiaceae</taxon>
        <taxon>Roseibium</taxon>
    </lineage>
</organism>
<name>A0ABR9CKQ4_9HYPH</name>
<reference evidence="2" key="1">
    <citation type="submission" date="2020-09" db="EMBL/GenBank/DDBJ databases">
        <title>The genome sequence of strain Labrenzia suaedae 4C16A.</title>
        <authorList>
            <person name="Liu Y."/>
        </authorList>
    </citation>
    <scope>NUCLEOTIDE SEQUENCE [LARGE SCALE GENOMIC DNA]</scope>
    <source>
        <strain evidence="2">4C16A</strain>
    </source>
</reference>
<gene>
    <name evidence="1" type="ORF">IG616_05150</name>
</gene>
<keyword evidence="2" id="KW-1185">Reference proteome</keyword>
<dbReference type="RefSeq" id="WP_192147063.1">
    <property type="nucleotide sequence ID" value="NZ_JACYXI010000002.1"/>
</dbReference>
<dbReference type="Gene3D" id="1.10.260.40">
    <property type="entry name" value="lambda repressor-like DNA-binding domains"/>
    <property type="match status" value="1"/>
</dbReference>
<sequence length="126" mass="13678">MSTLSMREKTAVAWGAAVPDWVSELAEMAELQGLNACAARLGYSPAVISQTLGNKYRGDMTKVEDKVRGALMGATVRCPVLGEIGRDTCLNWQGKPRAVTNAIRTQVYHACRKNCPHSRLKGKPSC</sequence>
<dbReference type="InterPro" id="IPR010982">
    <property type="entry name" value="Lambda_DNA-bd_dom_sf"/>
</dbReference>